<dbReference type="Pfam" id="PF16064">
    <property type="entry name" value="DUF4806"/>
    <property type="match status" value="1"/>
</dbReference>
<dbReference type="RefSeq" id="XP_024879106.1">
    <property type="nucleotide sequence ID" value="XM_025023338.1"/>
</dbReference>
<protein>
    <submittedName>
        <fullName evidence="3">Uncharacterized protein LOC112459301</fullName>
    </submittedName>
</protein>
<dbReference type="OrthoDB" id="7555160at2759"/>
<gene>
    <name evidence="3" type="primary">LOC112459301</name>
</gene>
<dbReference type="InterPro" id="IPR032071">
    <property type="entry name" value="DUF4806"/>
</dbReference>
<evidence type="ECO:0000313" key="2">
    <source>
        <dbReference type="Proteomes" id="UP000504618"/>
    </source>
</evidence>
<sequence length="251" mass="28372">MQPSSQQIPAGPTIKSIQPVSGVKVVKQSTARLGCQNIEETSSSTMETNSIDQERQSVAETSSFRSNSKIPRIKNFALLPEVEFQSVVLSHLQSIEITYEQIQSQINVLQRHMNSAGMETWKKPEGLPKLPLSTMEQFEEMEKLLTVEENFNYYRKKLASIGGENQRCCVMNMLRLLLTNELATHFNWAGRKNKIAFKEKKIMDVIYESARLAFNEINGPSTGDKVIANAVKDWLKLATNRLSYSIAKKPT</sequence>
<evidence type="ECO:0000313" key="3">
    <source>
        <dbReference type="RefSeq" id="XP_024879106.1"/>
    </source>
</evidence>
<proteinExistence type="predicted"/>
<feature type="domain" description="DUF4806" evidence="1">
    <location>
        <begin position="129"/>
        <end position="208"/>
    </location>
</feature>
<dbReference type="PANTHER" id="PTHR34153">
    <property type="entry name" value="SI:CH211-262H13.3-RELATED-RELATED"/>
    <property type="match status" value="1"/>
</dbReference>
<dbReference type="Proteomes" id="UP000504618">
    <property type="component" value="Unplaced"/>
</dbReference>
<name>A0A6J1QCP9_9HYME</name>
<dbReference type="GeneID" id="112459301"/>
<keyword evidence="2" id="KW-1185">Reference proteome</keyword>
<dbReference type="PANTHER" id="PTHR34153:SF2">
    <property type="entry name" value="SI:CH211-262H13.3-RELATED"/>
    <property type="match status" value="1"/>
</dbReference>
<organism evidence="2 3">
    <name type="scientific">Temnothorax curvispinosus</name>
    <dbReference type="NCBI Taxonomy" id="300111"/>
    <lineage>
        <taxon>Eukaryota</taxon>
        <taxon>Metazoa</taxon>
        <taxon>Ecdysozoa</taxon>
        <taxon>Arthropoda</taxon>
        <taxon>Hexapoda</taxon>
        <taxon>Insecta</taxon>
        <taxon>Pterygota</taxon>
        <taxon>Neoptera</taxon>
        <taxon>Endopterygota</taxon>
        <taxon>Hymenoptera</taxon>
        <taxon>Apocrita</taxon>
        <taxon>Aculeata</taxon>
        <taxon>Formicoidea</taxon>
        <taxon>Formicidae</taxon>
        <taxon>Myrmicinae</taxon>
        <taxon>Temnothorax</taxon>
    </lineage>
</organism>
<dbReference type="AlphaFoldDB" id="A0A6J1QCP9"/>
<reference evidence="3" key="1">
    <citation type="submission" date="2025-08" db="UniProtKB">
        <authorList>
            <consortium name="RefSeq"/>
        </authorList>
    </citation>
    <scope>IDENTIFICATION</scope>
    <source>
        <tissue evidence="3">Whole body</tissue>
    </source>
</reference>
<evidence type="ECO:0000259" key="1">
    <source>
        <dbReference type="Pfam" id="PF16064"/>
    </source>
</evidence>
<accession>A0A6J1QCP9</accession>